<evidence type="ECO:0000259" key="1">
    <source>
        <dbReference type="Pfam" id="PF13460"/>
    </source>
</evidence>
<evidence type="ECO:0000313" key="3">
    <source>
        <dbReference type="Proteomes" id="UP000290900"/>
    </source>
</evidence>
<dbReference type="AlphaFoldDB" id="A0A448YTJ5"/>
<dbReference type="InterPro" id="IPR036291">
    <property type="entry name" value="NAD(P)-bd_dom_sf"/>
</dbReference>
<evidence type="ECO:0000313" key="2">
    <source>
        <dbReference type="EMBL" id="VEU24226.1"/>
    </source>
</evidence>
<dbReference type="InterPro" id="IPR016040">
    <property type="entry name" value="NAD(P)-bd_dom"/>
</dbReference>
<dbReference type="Proteomes" id="UP000290900">
    <property type="component" value="Unassembled WGS sequence"/>
</dbReference>
<accession>A0A448YTJ5</accession>
<name>A0A448YTJ5_BRENA</name>
<dbReference type="InParanoid" id="A0A448YTJ5"/>
<dbReference type="OrthoDB" id="63935at2759"/>
<feature type="domain" description="NAD(P)-binding" evidence="1">
    <location>
        <begin position="7"/>
        <end position="232"/>
    </location>
</feature>
<dbReference type="Gene3D" id="3.40.50.720">
    <property type="entry name" value="NAD(P)-binding Rossmann-like Domain"/>
    <property type="match status" value="1"/>
</dbReference>
<dbReference type="PANTHER" id="PTHR15020:SF50">
    <property type="entry name" value="UPF0659 PROTEIN YMR090W"/>
    <property type="match status" value="1"/>
</dbReference>
<proteinExistence type="predicted"/>
<dbReference type="STRING" id="13370.A0A448YTJ5"/>
<keyword evidence="3" id="KW-1185">Reference proteome</keyword>
<dbReference type="PANTHER" id="PTHR15020">
    <property type="entry name" value="FLAVIN REDUCTASE-RELATED"/>
    <property type="match status" value="1"/>
</dbReference>
<reference evidence="2 3" key="1">
    <citation type="submission" date="2018-12" db="EMBL/GenBank/DDBJ databases">
        <authorList>
            <person name="Tiukova I."/>
            <person name="Dainat J."/>
        </authorList>
    </citation>
    <scope>NUCLEOTIDE SEQUENCE [LARGE SCALE GENOMIC DNA]</scope>
</reference>
<dbReference type="SUPFAM" id="SSF51735">
    <property type="entry name" value="NAD(P)-binding Rossmann-fold domains"/>
    <property type="match status" value="1"/>
</dbReference>
<organism evidence="2 3">
    <name type="scientific">Brettanomyces naardenensis</name>
    <name type="common">Yeast</name>
    <dbReference type="NCBI Taxonomy" id="13370"/>
    <lineage>
        <taxon>Eukaryota</taxon>
        <taxon>Fungi</taxon>
        <taxon>Dikarya</taxon>
        <taxon>Ascomycota</taxon>
        <taxon>Saccharomycotina</taxon>
        <taxon>Pichiomycetes</taxon>
        <taxon>Pichiales</taxon>
        <taxon>Pichiaceae</taxon>
        <taxon>Brettanomyces</taxon>
    </lineage>
</organism>
<dbReference type="EMBL" id="CAACVR010000075">
    <property type="protein sequence ID" value="VEU24226.1"/>
    <property type="molecule type" value="Genomic_DNA"/>
</dbReference>
<gene>
    <name evidence="2" type="ORF">BRENAR_LOCUS4954</name>
</gene>
<dbReference type="Pfam" id="PF13460">
    <property type="entry name" value="NAD_binding_10"/>
    <property type="match status" value="1"/>
</dbReference>
<protein>
    <submittedName>
        <fullName evidence="2">DEKNAAC105326</fullName>
    </submittedName>
</protein>
<sequence length="248" mass="26644">MSIAFFGATGGCANASLALSLKAKLTCRALARNPEKLTSLLIEQGISQSVIDSNLTIIKGGIDDKKSIISTLKVDDNEIASKIVSGIGGKPTLQFCLSEPVTLTDPTICQRFTGILLEVLAELEKSIKTKPSIIVVSSTGISDGPQDVPFGYRILYGYFLHAPHVDKKVMEKQLKGEEAAKLFSEVILVRPTLLTGSHLLSSGKGSVKVGTEEKPVLGYTVTRADVGEWIFKEFIEGKREGGVYTLTN</sequence>